<keyword evidence="8" id="KW-0175">Coiled coil</keyword>
<dbReference type="SUPFAM" id="SSF49599">
    <property type="entry name" value="TRAF domain-like"/>
    <property type="match status" value="3"/>
</dbReference>
<dbReference type="PROSITE" id="PS50145">
    <property type="entry name" value="ZF_TRAF"/>
    <property type="match status" value="2"/>
</dbReference>
<dbReference type="GO" id="GO:0008270">
    <property type="term" value="F:zinc ion binding"/>
    <property type="evidence" value="ECO:0007669"/>
    <property type="project" value="UniProtKB-KW"/>
</dbReference>
<dbReference type="InterPro" id="IPR001841">
    <property type="entry name" value="Znf_RING"/>
</dbReference>
<dbReference type="AlphaFoldDB" id="A0AAV2HSV4"/>
<dbReference type="InterPro" id="IPR013083">
    <property type="entry name" value="Znf_RING/FYVE/PHD"/>
</dbReference>
<dbReference type="Pfam" id="PF21355">
    <property type="entry name" value="TRAF-mep_MATH"/>
    <property type="match status" value="1"/>
</dbReference>
<feature type="zinc finger region" description="TRAF-type" evidence="7">
    <location>
        <begin position="187"/>
        <end position="239"/>
    </location>
</feature>
<dbReference type="InterPro" id="IPR008974">
    <property type="entry name" value="TRAF-like"/>
</dbReference>
<dbReference type="PROSITE" id="PS50144">
    <property type="entry name" value="MATH"/>
    <property type="match status" value="1"/>
</dbReference>
<keyword evidence="2" id="KW-0963">Cytoplasm</keyword>
<evidence type="ECO:0000256" key="3">
    <source>
        <dbReference type="ARBA" id="ARBA00022723"/>
    </source>
</evidence>
<evidence type="ECO:0008006" key="14">
    <source>
        <dbReference type="Google" id="ProtNLM"/>
    </source>
</evidence>
<evidence type="ECO:0000259" key="10">
    <source>
        <dbReference type="PROSITE" id="PS50144"/>
    </source>
</evidence>
<comment type="caution">
    <text evidence="12">The sequence shown here is derived from an EMBL/GenBank/DDBJ whole genome shotgun (WGS) entry which is preliminary data.</text>
</comment>
<dbReference type="InterPro" id="IPR012227">
    <property type="entry name" value="TNF_rcpt-assoc_TRAF_met"/>
</dbReference>
<comment type="subcellular location">
    <subcellularLocation>
        <location evidence="1">Cytoplasm</location>
    </subcellularLocation>
</comment>
<evidence type="ECO:0000256" key="4">
    <source>
        <dbReference type="ARBA" id="ARBA00022737"/>
    </source>
</evidence>
<dbReference type="Gene3D" id="3.30.40.10">
    <property type="entry name" value="Zinc/RING finger domain, C3HC4 (zinc finger)"/>
    <property type="match status" value="3"/>
</dbReference>
<dbReference type="SUPFAM" id="SSF57850">
    <property type="entry name" value="RING/U-box"/>
    <property type="match status" value="1"/>
</dbReference>
<dbReference type="InterPro" id="IPR049342">
    <property type="entry name" value="TRAF1-6_MATH_dom"/>
</dbReference>
<dbReference type="GO" id="GO:0009898">
    <property type="term" value="C:cytoplasmic side of plasma membrane"/>
    <property type="evidence" value="ECO:0007669"/>
    <property type="project" value="TreeGrafter"/>
</dbReference>
<evidence type="ECO:0000256" key="8">
    <source>
        <dbReference type="SAM" id="Coils"/>
    </source>
</evidence>
<evidence type="ECO:0000259" key="11">
    <source>
        <dbReference type="PROSITE" id="PS50145"/>
    </source>
</evidence>
<evidence type="ECO:0000256" key="1">
    <source>
        <dbReference type="ARBA" id="ARBA00004496"/>
    </source>
</evidence>
<dbReference type="EMBL" id="CAXITT010000233">
    <property type="protein sequence ID" value="CAL1536554.1"/>
    <property type="molecule type" value="Genomic_DNA"/>
</dbReference>
<keyword evidence="13" id="KW-1185">Reference proteome</keyword>
<dbReference type="GO" id="GO:0043122">
    <property type="term" value="P:regulation of canonical NF-kappaB signal transduction"/>
    <property type="evidence" value="ECO:0007669"/>
    <property type="project" value="TreeGrafter"/>
</dbReference>
<dbReference type="Gene3D" id="2.60.210.10">
    <property type="entry name" value="Apoptosis, Tumor Necrosis Factor Receptor Associated Protein 2, Chain A"/>
    <property type="match status" value="1"/>
</dbReference>
<dbReference type="InterPro" id="IPR001293">
    <property type="entry name" value="Znf_TRAF"/>
</dbReference>
<keyword evidence="6 7" id="KW-0862">Zinc</keyword>
<accession>A0AAV2HSV4</accession>
<feature type="coiled-coil region" evidence="8">
    <location>
        <begin position="357"/>
        <end position="384"/>
    </location>
</feature>
<proteinExistence type="predicted"/>
<dbReference type="PIRSF" id="PIRSF015614">
    <property type="entry name" value="TRAF"/>
    <property type="match status" value="1"/>
</dbReference>
<feature type="domain" description="TRAF-type" evidence="11">
    <location>
        <begin position="134"/>
        <end position="185"/>
    </location>
</feature>
<evidence type="ECO:0000313" key="12">
    <source>
        <dbReference type="EMBL" id="CAL1536554.1"/>
    </source>
</evidence>
<feature type="zinc finger region" description="TRAF-type" evidence="7">
    <location>
        <begin position="134"/>
        <end position="185"/>
    </location>
</feature>
<organism evidence="12 13">
    <name type="scientific">Lymnaea stagnalis</name>
    <name type="common">Great pond snail</name>
    <name type="synonym">Helix stagnalis</name>
    <dbReference type="NCBI Taxonomy" id="6523"/>
    <lineage>
        <taxon>Eukaryota</taxon>
        <taxon>Metazoa</taxon>
        <taxon>Spiralia</taxon>
        <taxon>Lophotrochozoa</taxon>
        <taxon>Mollusca</taxon>
        <taxon>Gastropoda</taxon>
        <taxon>Heterobranchia</taxon>
        <taxon>Euthyneura</taxon>
        <taxon>Panpulmonata</taxon>
        <taxon>Hygrophila</taxon>
        <taxon>Lymnaeoidea</taxon>
        <taxon>Lymnaeidae</taxon>
        <taxon>Lymnaea</taxon>
    </lineage>
</organism>
<dbReference type="GO" id="GO:0005737">
    <property type="term" value="C:cytoplasm"/>
    <property type="evidence" value="ECO:0007669"/>
    <property type="project" value="UniProtKB-SubCell"/>
</dbReference>
<dbReference type="PROSITE" id="PS50089">
    <property type="entry name" value="ZF_RING_2"/>
    <property type="match status" value="1"/>
</dbReference>
<evidence type="ECO:0000259" key="9">
    <source>
        <dbReference type="PROSITE" id="PS50089"/>
    </source>
</evidence>
<dbReference type="Pfam" id="PF02176">
    <property type="entry name" value="zf-TRAF"/>
    <property type="match status" value="1"/>
</dbReference>
<dbReference type="GO" id="GO:0007165">
    <property type="term" value="P:signal transduction"/>
    <property type="evidence" value="ECO:0007669"/>
    <property type="project" value="InterPro"/>
</dbReference>
<keyword evidence="5 7" id="KW-0863">Zinc-finger</keyword>
<dbReference type="Proteomes" id="UP001497497">
    <property type="component" value="Unassembled WGS sequence"/>
</dbReference>
<dbReference type="GO" id="GO:0042981">
    <property type="term" value="P:regulation of apoptotic process"/>
    <property type="evidence" value="ECO:0007669"/>
    <property type="project" value="InterPro"/>
</dbReference>
<reference evidence="12 13" key="1">
    <citation type="submission" date="2024-04" db="EMBL/GenBank/DDBJ databases">
        <authorList>
            <consortium name="Genoscope - CEA"/>
            <person name="William W."/>
        </authorList>
    </citation>
    <scope>NUCLEOTIDE SEQUENCE [LARGE SCALE GENOMIC DNA]</scope>
</reference>
<name>A0AAV2HSV4_LYMST</name>
<feature type="domain" description="MATH" evidence="10">
    <location>
        <begin position="406"/>
        <end position="553"/>
    </location>
</feature>
<feature type="domain" description="RING-type" evidence="9">
    <location>
        <begin position="43"/>
        <end position="83"/>
    </location>
</feature>
<evidence type="ECO:0000256" key="6">
    <source>
        <dbReference type="ARBA" id="ARBA00022833"/>
    </source>
</evidence>
<dbReference type="GO" id="GO:0005164">
    <property type="term" value="F:tumor necrosis factor receptor binding"/>
    <property type="evidence" value="ECO:0007669"/>
    <property type="project" value="TreeGrafter"/>
</dbReference>
<evidence type="ECO:0000256" key="2">
    <source>
        <dbReference type="ARBA" id="ARBA00022490"/>
    </source>
</evidence>
<dbReference type="PANTHER" id="PTHR10131">
    <property type="entry name" value="TNF RECEPTOR ASSOCIATED FACTOR"/>
    <property type="match status" value="1"/>
</dbReference>
<sequence>MDLGVDSVPEIMAQAPASVPPANMTLKGFPKEIFSQVEEKFLCGHCELVLREPMQSTCGHRFCNFCKLELGRNQTDPVICKACITEGLSEEESILNVTSMFEDKAAIREMKKLATKCTNQGCTWKGVFQDYLNHENTCDKKMVTCSKCGLQVSQAKLTNHETKHCVKRTISCQWCKQEMIFEQQEKHQGNCPNSPVRCEKCSKQVPKSEMKTHKEEECPNRTVECPVPDCNMKLPLDQFYSHIGKTPQATQKHMTYLFSRIQKLEKQIEQVETASASAVGIGTDGGAQAGLDQATGGAGSGVAGAEGGAGVHMAPYTGNVLGTEEKQKLKLHEDLMAVLHGEILRCIKQMEAMGHKLEVETKTTEKLKNSIQAIERQMSTFEERLQALAPPTPDPLEGGTLFDNKDGLLTWKLDSFSQIRRAAVNEQKLCVCSPSFFTGPVGYKMRIRLFTNGDGEAKGKSISAFIQLQQGPYDDLLPWPFMGKIFLMIVDQRNFREHKVVSFSALPDQQAFQKPQTEANIASGVPNLILLSEFQDTQDKYLVRDTVYMRVHVELSDTVRDKLSTLNPKNFLRR</sequence>
<evidence type="ECO:0000256" key="5">
    <source>
        <dbReference type="ARBA" id="ARBA00022771"/>
    </source>
</evidence>
<protein>
    <recommendedName>
        <fullName evidence="14">TNF receptor-associated factor</fullName>
    </recommendedName>
</protein>
<keyword evidence="4" id="KW-0677">Repeat</keyword>
<gene>
    <name evidence="12" type="ORF">GSLYS_00010467001</name>
</gene>
<evidence type="ECO:0000256" key="7">
    <source>
        <dbReference type="PROSITE-ProRule" id="PRU00207"/>
    </source>
</evidence>
<keyword evidence="3 7" id="KW-0479">Metal-binding</keyword>
<dbReference type="PANTHER" id="PTHR10131:SF138">
    <property type="entry name" value="RE66324P"/>
    <property type="match status" value="1"/>
</dbReference>
<dbReference type="InterPro" id="IPR002083">
    <property type="entry name" value="MATH/TRAF_dom"/>
</dbReference>
<evidence type="ECO:0000313" key="13">
    <source>
        <dbReference type="Proteomes" id="UP001497497"/>
    </source>
</evidence>
<feature type="domain" description="TRAF-type" evidence="11">
    <location>
        <begin position="187"/>
        <end position="239"/>
    </location>
</feature>
<dbReference type="FunFam" id="3.30.40.10:FF:000189">
    <property type="entry name" value="TNF receptor-associated factor"/>
    <property type="match status" value="1"/>
</dbReference>